<evidence type="ECO:0000256" key="2">
    <source>
        <dbReference type="SAM" id="Phobius"/>
    </source>
</evidence>
<comment type="caution">
    <text evidence="3">The sequence shown here is derived from an EMBL/GenBank/DDBJ whole genome shotgun (WGS) entry which is preliminary data.</text>
</comment>
<keyword evidence="1" id="KW-0175">Coiled coil</keyword>
<keyword evidence="2" id="KW-0812">Transmembrane</keyword>
<evidence type="ECO:0000313" key="4">
    <source>
        <dbReference type="Proteomes" id="UP000774570"/>
    </source>
</evidence>
<dbReference type="Proteomes" id="UP000774570">
    <property type="component" value="Unassembled WGS sequence"/>
</dbReference>
<evidence type="ECO:0000256" key="1">
    <source>
        <dbReference type="SAM" id="Coils"/>
    </source>
</evidence>
<feature type="coiled-coil region" evidence="1">
    <location>
        <begin position="70"/>
        <end position="104"/>
    </location>
</feature>
<proteinExistence type="predicted"/>
<organism evidence="3 4">
    <name type="scientific">Actinomadura parmotrematis</name>
    <dbReference type="NCBI Taxonomy" id="2864039"/>
    <lineage>
        <taxon>Bacteria</taxon>
        <taxon>Bacillati</taxon>
        <taxon>Actinomycetota</taxon>
        <taxon>Actinomycetes</taxon>
        <taxon>Streptosporangiales</taxon>
        <taxon>Thermomonosporaceae</taxon>
        <taxon>Actinomadura</taxon>
    </lineage>
</organism>
<keyword evidence="2" id="KW-1133">Transmembrane helix</keyword>
<dbReference type="EMBL" id="JAIBOA010000006">
    <property type="protein sequence ID" value="MBW8482920.1"/>
    <property type="molecule type" value="Genomic_DNA"/>
</dbReference>
<sequence length="105" mass="11220">MIVVGLVVAVAALVVGGAVVLDNSGTAGLTVFGDAVPGVEQQWQVFLAGALLVMAFTTGVALAGLGWRRSVDVRRELRDLRDEQDLLEAENHRLQAELARLRRNA</sequence>
<keyword evidence="2" id="KW-0472">Membrane</keyword>
<keyword evidence="4" id="KW-1185">Reference proteome</keyword>
<evidence type="ECO:0000313" key="3">
    <source>
        <dbReference type="EMBL" id="MBW8482920.1"/>
    </source>
</evidence>
<protein>
    <recommendedName>
        <fullName evidence="5">LapA family protein</fullName>
    </recommendedName>
</protein>
<gene>
    <name evidence="3" type="ORF">K1Y72_11110</name>
</gene>
<accession>A0ABS7FRT0</accession>
<feature type="transmembrane region" description="Helical" evidence="2">
    <location>
        <begin position="43"/>
        <end position="67"/>
    </location>
</feature>
<reference evidence="3 4" key="1">
    <citation type="submission" date="2021-07" db="EMBL/GenBank/DDBJ databases">
        <title>Actinomadura sp. PM05-2 isolated from lichen.</title>
        <authorList>
            <person name="Somphong A."/>
            <person name="Phongsopitanun W."/>
            <person name="Tanasupawat S."/>
            <person name="Peongsungnone V."/>
        </authorList>
    </citation>
    <scope>NUCLEOTIDE SEQUENCE [LARGE SCALE GENOMIC DNA]</scope>
    <source>
        <strain evidence="3 4">PM05-2</strain>
    </source>
</reference>
<evidence type="ECO:0008006" key="5">
    <source>
        <dbReference type="Google" id="ProtNLM"/>
    </source>
</evidence>
<name>A0ABS7FRT0_9ACTN</name>
<dbReference type="RefSeq" id="WP_220165799.1">
    <property type="nucleotide sequence ID" value="NZ_JAIBOA010000006.1"/>
</dbReference>